<dbReference type="PANTHER" id="PTHR45528:SF1">
    <property type="entry name" value="SENSOR HISTIDINE KINASE CPXA"/>
    <property type="match status" value="1"/>
</dbReference>
<keyword evidence="8" id="KW-0547">Nucleotide-binding</keyword>
<evidence type="ECO:0000256" key="13">
    <source>
        <dbReference type="ARBA" id="ARBA00023136"/>
    </source>
</evidence>
<keyword evidence="13 14" id="KW-0472">Membrane</keyword>
<dbReference type="PANTHER" id="PTHR45528">
    <property type="entry name" value="SENSOR HISTIDINE KINASE CPXA"/>
    <property type="match status" value="1"/>
</dbReference>
<comment type="subcellular location">
    <subcellularLocation>
        <location evidence="2">Cell membrane</location>
        <topology evidence="2">Multi-pass membrane protein</topology>
    </subcellularLocation>
</comment>
<dbReference type="GO" id="GO:0005524">
    <property type="term" value="F:ATP binding"/>
    <property type="evidence" value="ECO:0007669"/>
    <property type="project" value="UniProtKB-KW"/>
</dbReference>
<dbReference type="SMART" id="SM00387">
    <property type="entry name" value="HATPase_c"/>
    <property type="match status" value="1"/>
</dbReference>
<keyword evidence="6" id="KW-0808">Transferase</keyword>
<evidence type="ECO:0000256" key="1">
    <source>
        <dbReference type="ARBA" id="ARBA00000085"/>
    </source>
</evidence>
<comment type="catalytic activity">
    <reaction evidence="1">
        <text>ATP + protein L-histidine = ADP + protein N-phospho-L-histidine.</text>
        <dbReference type="EC" id="2.7.13.3"/>
    </reaction>
</comment>
<keyword evidence="18" id="KW-1185">Reference proteome</keyword>
<dbReference type="CDD" id="cd06225">
    <property type="entry name" value="HAMP"/>
    <property type="match status" value="1"/>
</dbReference>
<comment type="caution">
    <text evidence="17">The sequence shown here is derived from an EMBL/GenBank/DDBJ whole genome shotgun (WGS) entry which is preliminary data.</text>
</comment>
<proteinExistence type="predicted"/>
<evidence type="ECO:0000256" key="8">
    <source>
        <dbReference type="ARBA" id="ARBA00022741"/>
    </source>
</evidence>
<keyword evidence="4" id="KW-1003">Cell membrane</keyword>
<dbReference type="SUPFAM" id="SSF55874">
    <property type="entry name" value="ATPase domain of HSP90 chaperone/DNA topoisomerase II/histidine kinase"/>
    <property type="match status" value="1"/>
</dbReference>
<feature type="transmembrane region" description="Helical" evidence="14">
    <location>
        <begin position="143"/>
        <end position="162"/>
    </location>
</feature>
<dbReference type="PROSITE" id="PS50109">
    <property type="entry name" value="HIS_KIN"/>
    <property type="match status" value="1"/>
</dbReference>
<protein>
    <recommendedName>
        <fullName evidence="3">histidine kinase</fullName>
        <ecNumber evidence="3">2.7.13.3</ecNumber>
    </recommendedName>
</protein>
<dbReference type="PROSITE" id="PS50885">
    <property type="entry name" value="HAMP"/>
    <property type="match status" value="1"/>
</dbReference>
<dbReference type="Proteomes" id="UP000661691">
    <property type="component" value="Unassembled WGS sequence"/>
</dbReference>
<reference evidence="18" key="1">
    <citation type="submission" date="2022-10" db="EMBL/GenBank/DDBJ databases">
        <title>A novel bacterium of genus Hazenella, isolated from South China Sea.</title>
        <authorList>
            <person name="Huang H."/>
            <person name="Mo K."/>
            <person name="Hu Y."/>
        </authorList>
    </citation>
    <scope>NUCLEOTIDE SEQUENCE [LARGE SCALE GENOMIC DNA]</scope>
    <source>
        <strain evidence="18">IB182357</strain>
    </source>
</reference>
<dbReference type="InterPro" id="IPR005467">
    <property type="entry name" value="His_kinase_dom"/>
</dbReference>
<dbReference type="GO" id="GO:0000155">
    <property type="term" value="F:phosphorelay sensor kinase activity"/>
    <property type="evidence" value="ECO:0007669"/>
    <property type="project" value="InterPro"/>
</dbReference>
<dbReference type="Pfam" id="PF02518">
    <property type="entry name" value="HATPase_c"/>
    <property type="match status" value="1"/>
</dbReference>
<organism evidence="17 18">
    <name type="scientific">Polycladospora coralii</name>
    <dbReference type="NCBI Taxonomy" id="2771432"/>
    <lineage>
        <taxon>Bacteria</taxon>
        <taxon>Bacillati</taxon>
        <taxon>Bacillota</taxon>
        <taxon>Bacilli</taxon>
        <taxon>Bacillales</taxon>
        <taxon>Thermoactinomycetaceae</taxon>
        <taxon>Polycladospora</taxon>
    </lineage>
</organism>
<dbReference type="EC" id="2.7.13.3" evidence="3"/>
<evidence type="ECO:0000256" key="11">
    <source>
        <dbReference type="ARBA" id="ARBA00022989"/>
    </source>
</evidence>
<feature type="transmembrane region" description="Helical" evidence="14">
    <location>
        <begin position="9"/>
        <end position="32"/>
    </location>
</feature>
<feature type="domain" description="HAMP" evidence="16">
    <location>
        <begin position="164"/>
        <end position="216"/>
    </location>
</feature>
<evidence type="ECO:0000313" key="18">
    <source>
        <dbReference type="Proteomes" id="UP000661691"/>
    </source>
</evidence>
<dbReference type="InterPro" id="IPR036097">
    <property type="entry name" value="HisK_dim/P_sf"/>
</dbReference>
<dbReference type="Pfam" id="PF00512">
    <property type="entry name" value="HisKA"/>
    <property type="match status" value="1"/>
</dbReference>
<dbReference type="InterPro" id="IPR004358">
    <property type="entry name" value="Sig_transdc_His_kin-like_C"/>
</dbReference>
<sequence>MNMSLRWKIIILQVINISFFVASLIVYIHFFVADQMHRDVETLRNRTQTYQAQIISKLESLYPNQTSMFDFLEQEANRTQSKIRLQDESGNIVFEVDKTLDVPVQVWANEGKDFVKLSDQKYYLIYFQTPINRGEVLDLFDNLFNFAIVVMIFTVVMMALFIQKVIIKPITDLSKALEKVNHQNELVELDYVTNDEVGDLYRTYIDMSKRLQESHKQQSEMIASISHDFKTPLTSIMGFLERLDKSHLSEQKRKEYIQIIYRKAEDIERLTREFSLYYQDELAIESKTEAEVHTFFTSICHEYRAELDSFQGNLVYRNQVSPQAMIRMDEKRIRRVFANVISNAVFHVVPPFTIYLSCSEEQDAILFRVEDDGPGLPTPELASIFQPLYRVEKSRSRQIGGSGLGLSICKRIIENHGGHIEAYHSKHGGLGIQFTLPRCD</sequence>
<evidence type="ECO:0000256" key="3">
    <source>
        <dbReference type="ARBA" id="ARBA00012438"/>
    </source>
</evidence>
<evidence type="ECO:0000256" key="14">
    <source>
        <dbReference type="SAM" id="Phobius"/>
    </source>
</evidence>
<keyword evidence="11 14" id="KW-1133">Transmembrane helix</keyword>
<dbReference type="InterPro" id="IPR036890">
    <property type="entry name" value="HATPase_C_sf"/>
</dbReference>
<dbReference type="PRINTS" id="PR00344">
    <property type="entry name" value="BCTRLSENSOR"/>
</dbReference>
<dbReference type="Gene3D" id="3.30.565.10">
    <property type="entry name" value="Histidine kinase-like ATPase, C-terminal domain"/>
    <property type="match status" value="1"/>
</dbReference>
<dbReference type="InterPro" id="IPR050398">
    <property type="entry name" value="HssS/ArlS-like"/>
</dbReference>
<evidence type="ECO:0000256" key="6">
    <source>
        <dbReference type="ARBA" id="ARBA00022679"/>
    </source>
</evidence>
<evidence type="ECO:0000256" key="5">
    <source>
        <dbReference type="ARBA" id="ARBA00022553"/>
    </source>
</evidence>
<evidence type="ECO:0000259" key="16">
    <source>
        <dbReference type="PROSITE" id="PS50885"/>
    </source>
</evidence>
<dbReference type="GO" id="GO:0005886">
    <property type="term" value="C:plasma membrane"/>
    <property type="evidence" value="ECO:0007669"/>
    <property type="project" value="UniProtKB-SubCell"/>
</dbReference>
<gene>
    <name evidence="17" type="ORF">IC620_11600</name>
</gene>
<keyword evidence="12" id="KW-0902">Two-component regulatory system</keyword>
<dbReference type="InterPro" id="IPR003594">
    <property type="entry name" value="HATPase_dom"/>
</dbReference>
<dbReference type="InterPro" id="IPR003660">
    <property type="entry name" value="HAMP_dom"/>
</dbReference>
<keyword evidence="7 14" id="KW-0812">Transmembrane</keyword>
<keyword evidence="10" id="KW-0067">ATP-binding</keyword>
<accession>A0A926RUI2</accession>
<dbReference type="EMBL" id="JACXAH010000015">
    <property type="protein sequence ID" value="MBD1373003.1"/>
    <property type="molecule type" value="Genomic_DNA"/>
</dbReference>
<dbReference type="InterPro" id="IPR003661">
    <property type="entry name" value="HisK_dim/P_dom"/>
</dbReference>
<evidence type="ECO:0000256" key="7">
    <source>
        <dbReference type="ARBA" id="ARBA00022692"/>
    </source>
</evidence>
<evidence type="ECO:0000256" key="12">
    <source>
        <dbReference type="ARBA" id="ARBA00023012"/>
    </source>
</evidence>
<dbReference type="SUPFAM" id="SSF158472">
    <property type="entry name" value="HAMP domain-like"/>
    <property type="match status" value="1"/>
</dbReference>
<evidence type="ECO:0000313" key="17">
    <source>
        <dbReference type="EMBL" id="MBD1373003.1"/>
    </source>
</evidence>
<name>A0A926RUI2_9BACL</name>
<dbReference type="SMART" id="SM00304">
    <property type="entry name" value="HAMP"/>
    <property type="match status" value="1"/>
</dbReference>
<dbReference type="Gene3D" id="1.10.287.130">
    <property type="match status" value="1"/>
</dbReference>
<dbReference type="SMART" id="SM00388">
    <property type="entry name" value="HisKA"/>
    <property type="match status" value="1"/>
</dbReference>
<dbReference type="CDD" id="cd00082">
    <property type="entry name" value="HisKA"/>
    <property type="match status" value="1"/>
</dbReference>
<keyword evidence="9 17" id="KW-0418">Kinase</keyword>
<evidence type="ECO:0000259" key="15">
    <source>
        <dbReference type="PROSITE" id="PS50109"/>
    </source>
</evidence>
<feature type="domain" description="Histidine kinase" evidence="15">
    <location>
        <begin position="224"/>
        <end position="440"/>
    </location>
</feature>
<dbReference type="AlphaFoldDB" id="A0A926RUI2"/>
<keyword evidence="5" id="KW-0597">Phosphoprotein</keyword>
<dbReference type="Gene3D" id="6.10.340.10">
    <property type="match status" value="1"/>
</dbReference>
<dbReference type="SUPFAM" id="SSF47384">
    <property type="entry name" value="Homodimeric domain of signal transducing histidine kinase"/>
    <property type="match status" value="1"/>
</dbReference>
<evidence type="ECO:0000256" key="4">
    <source>
        <dbReference type="ARBA" id="ARBA00022475"/>
    </source>
</evidence>
<evidence type="ECO:0000256" key="9">
    <source>
        <dbReference type="ARBA" id="ARBA00022777"/>
    </source>
</evidence>
<evidence type="ECO:0000256" key="2">
    <source>
        <dbReference type="ARBA" id="ARBA00004651"/>
    </source>
</evidence>
<evidence type="ECO:0000256" key="10">
    <source>
        <dbReference type="ARBA" id="ARBA00022840"/>
    </source>
</evidence>